<dbReference type="EMBL" id="OV725078">
    <property type="protein sequence ID" value="CAH1392575.1"/>
    <property type="molecule type" value="Genomic_DNA"/>
</dbReference>
<proteinExistence type="predicted"/>
<reference evidence="2" key="1">
    <citation type="submission" date="2022-01" db="EMBL/GenBank/DDBJ databases">
        <authorList>
            <person name="King R."/>
        </authorList>
    </citation>
    <scope>NUCLEOTIDE SEQUENCE</scope>
</reference>
<dbReference type="Gene3D" id="3.90.190.10">
    <property type="entry name" value="Protein tyrosine phosphatase superfamily"/>
    <property type="match status" value="1"/>
</dbReference>
<dbReference type="OrthoDB" id="10349762at2759"/>
<evidence type="ECO:0000313" key="3">
    <source>
        <dbReference type="Proteomes" id="UP001152798"/>
    </source>
</evidence>
<dbReference type="InterPro" id="IPR029021">
    <property type="entry name" value="Prot-tyrosine_phosphatase-like"/>
</dbReference>
<dbReference type="AlphaFoldDB" id="A0A9P0E9S7"/>
<organism evidence="2 3">
    <name type="scientific">Nezara viridula</name>
    <name type="common">Southern green stink bug</name>
    <name type="synonym">Cimex viridulus</name>
    <dbReference type="NCBI Taxonomy" id="85310"/>
    <lineage>
        <taxon>Eukaryota</taxon>
        <taxon>Metazoa</taxon>
        <taxon>Ecdysozoa</taxon>
        <taxon>Arthropoda</taxon>
        <taxon>Hexapoda</taxon>
        <taxon>Insecta</taxon>
        <taxon>Pterygota</taxon>
        <taxon>Neoptera</taxon>
        <taxon>Paraneoptera</taxon>
        <taxon>Hemiptera</taxon>
        <taxon>Heteroptera</taxon>
        <taxon>Panheteroptera</taxon>
        <taxon>Pentatomomorpha</taxon>
        <taxon>Pentatomoidea</taxon>
        <taxon>Pentatomidae</taxon>
        <taxon>Pentatominae</taxon>
        <taxon>Nezara</taxon>
    </lineage>
</organism>
<protein>
    <submittedName>
        <fullName evidence="2">Uncharacterized protein</fullName>
    </submittedName>
</protein>
<feature type="region of interest" description="Disordered" evidence="1">
    <location>
        <begin position="1"/>
        <end position="23"/>
    </location>
</feature>
<keyword evidence="3" id="KW-1185">Reference proteome</keyword>
<dbReference type="Proteomes" id="UP001152798">
    <property type="component" value="Chromosome 2"/>
</dbReference>
<sequence length="199" mass="22184">MRDIKKEERGKGGFSSSCSSCGGGQSLLSQRKRMISVDVGFFNVIAHEGSRFAFSVGGDCLNNPKYIDALKTNKIRTVVNTTTARGFSRNMGLVEAEIEETILTFIDEDWYTPLPSQLERWLDIISTNYHEGGIRVGVHGMNNGPFLIAIGLMELGLSYQEARGIVLSAHGQLHQDQEFFLETYVRKGFRNRSRTAGKN</sequence>
<evidence type="ECO:0000256" key="1">
    <source>
        <dbReference type="SAM" id="MobiDB-lite"/>
    </source>
</evidence>
<accession>A0A9P0E9S7</accession>
<dbReference type="SUPFAM" id="SSF52799">
    <property type="entry name" value="(Phosphotyrosine protein) phosphatases II"/>
    <property type="match status" value="1"/>
</dbReference>
<gene>
    <name evidence="2" type="ORF">NEZAVI_LOCUS3377</name>
</gene>
<name>A0A9P0E9S7_NEZVI</name>
<evidence type="ECO:0000313" key="2">
    <source>
        <dbReference type="EMBL" id="CAH1392575.1"/>
    </source>
</evidence>
<feature type="compositionally biased region" description="Basic and acidic residues" evidence="1">
    <location>
        <begin position="1"/>
        <end position="11"/>
    </location>
</feature>